<dbReference type="InterPro" id="IPR036775">
    <property type="entry name" value="DNA_pol_Y-fam_lit_finger_sf"/>
</dbReference>
<dbReference type="GO" id="GO:0000287">
    <property type="term" value="F:magnesium ion binding"/>
    <property type="evidence" value="ECO:0007669"/>
    <property type="project" value="UniProtKB-UniRule"/>
</dbReference>
<evidence type="ECO:0000256" key="11">
    <source>
        <dbReference type="ARBA" id="ARBA00022932"/>
    </source>
</evidence>
<accession>A0A1H1MNB9</accession>
<keyword evidence="3 16" id="KW-0515">Mutator protein</keyword>
<comment type="function">
    <text evidence="14 16">Poorly processive, error-prone DNA polymerase involved in untargeted mutagenesis. Copies undamaged DNA at stalled replication forks, which arise in vivo from mismatched or misaligned primer ends. These misaligned primers can be extended by PolIV. Exhibits no 3'-5' exonuclease (proofreading) activity. May be involved in translesional synthesis, in conjunction with the beta clamp from PolIII.</text>
</comment>
<keyword evidence="7 16" id="KW-0235">DNA replication</keyword>
<dbReference type="InterPro" id="IPR017961">
    <property type="entry name" value="DNA_pol_Y-fam_little_finger"/>
</dbReference>
<dbReference type="NCBIfam" id="NF002882">
    <property type="entry name" value="PRK03348.1"/>
    <property type="match status" value="1"/>
</dbReference>
<evidence type="ECO:0000256" key="7">
    <source>
        <dbReference type="ARBA" id="ARBA00022705"/>
    </source>
</evidence>
<name>A0A1H1MNB9_9CORY</name>
<dbReference type="STRING" id="1203190.GCA_000312345_00206"/>
<dbReference type="CDD" id="cd03586">
    <property type="entry name" value="PolY_Pol_IV_kappa"/>
    <property type="match status" value="1"/>
</dbReference>
<keyword evidence="6 16" id="KW-0548">Nucleotidyltransferase</keyword>
<dbReference type="Gene3D" id="1.10.150.20">
    <property type="entry name" value="5' to 3' exonuclease, C-terminal subdomain"/>
    <property type="match status" value="1"/>
</dbReference>
<evidence type="ECO:0000256" key="12">
    <source>
        <dbReference type="ARBA" id="ARBA00023125"/>
    </source>
</evidence>
<evidence type="ECO:0000256" key="17">
    <source>
        <dbReference type="SAM" id="MobiDB-lite"/>
    </source>
</evidence>
<comment type="subunit">
    <text evidence="16">Monomer.</text>
</comment>
<evidence type="ECO:0000256" key="8">
    <source>
        <dbReference type="ARBA" id="ARBA00022723"/>
    </source>
</evidence>
<dbReference type="InterPro" id="IPR050116">
    <property type="entry name" value="DNA_polymerase-Y"/>
</dbReference>
<comment type="catalytic activity">
    <reaction evidence="15 16">
        <text>DNA(n) + a 2'-deoxyribonucleoside 5'-triphosphate = DNA(n+1) + diphosphate</text>
        <dbReference type="Rhea" id="RHEA:22508"/>
        <dbReference type="Rhea" id="RHEA-COMP:17339"/>
        <dbReference type="Rhea" id="RHEA-COMP:17340"/>
        <dbReference type="ChEBI" id="CHEBI:33019"/>
        <dbReference type="ChEBI" id="CHEBI:61560"/>
        <dbReference type="ChEBI" id="CHEBI:173112"/>
        <dbReference type="EC" id="2.7.7.7"/>
    </reaction>
</comment>
<protein>
    <recommendedName>
        <fullName evidence="16">DNA polymerase IV</fullName>
        <shortName evidence="16">Pol IV</shortName>
        <ecNumber evidence="16">2.7.7.7</ecNumber>
    </recommendedName>
</protein>
<dbReference type="Pfam" id="PF11799">
    <property type="entry name" value="IMS_C"/>
    <property type="match status" value="1"/>
</dbReference>
<dbReference type="GO" id="GO:0003684">
    <property type="term" value="F:damaged DNA binding"/>
    <property type="evidence" value="ECO:0007669"/>
    <property type="project" value="InterPro"/>
</dbReference>
<evidence type="ECO:0000256" key="2">
    <source>
        <dbReference type="ARBA" id="ARBA00010945"/>
    </source>
</evidence>
<comment type="cofactor">
    <cofactor evidence="16">
        <name>Mg(2+)</name>
        <dbReference type="ChEBI" id="CHEBI:18420"/>
    </cofactor>
    <text evidence="16">Binds 2 magnesium ions per subunit.</text>
</comment>
<evidence type="ECO:0000256" key="5">
    <source>
        <dbReference type="ARBA" id="ARBA00022679"/>
    </source>
</evidence>
<organism evidence="19 20">
    <name type="scientific">Corynebacterium timonense</name>
    <dbReference type="NCBI Taxonomy" id="441500"/>
    <lineage>
        <taxon>Bacteria</taxon>
        <taxon>Bacillati</taxon>
        <taxon>Actinomycetota</taxon>
        <taxon>Actinomycetes</taxon>
        <taxon>Mycobacteriales</taxon>
        <taxon>Corynebacteriaceae</taxon>
        <taxon>Corynebacterium</taxon>
    </lineage>
</organism>
<dbReference type="InterPro" id="IPR001126">
    <property type="entry name" value="UmuC"/>
</dbReference>
<keyword evidence="4 16" id="KW-0963">Cytoplasm</keyword>
<dbReference type="EMBL" id="LT629765">
    <property type="protein sequence ID" value="SDR88207.1"/>
    <property type="molecule type" value="Genomic_DNA"/>
</dbReference>
<evidence type="ECO:0000313" key="19">
    <source>
        <dbReference type="EMBL" id="SDR88207.1"/>
    </source>
</evidence>
<proteinExistence type="inferred from homology"/>
<evidence type="ECO:0000256" key="13">
    <source>
        <dbReference type="ARBA" id="ARBA00023204"/>
    </source>
</evidence>
<keyword evidence="10 16" id="KW-0460">Magnesium</keyword>
<dbReference type="InterPro" id="IPR053848">
    <property type="entry name" value="IMS_HHH_1"/>
</dbReference>
<evidence type="ECO:0000259" key="18">
    <source>
        <dbReference type="PROSITE" id="PS50173"/>
    </source>
</evidence>
<dbReference type="Pfam" id="PF21999">
    <property type="entry name" value="IMS_HHH_1"/>
    <property type="match status" value="1"/>
</dbReference>
<evidence type="ECO:0000256" key="16">
    <source>
        <dbReference type="HAMAP-Rule" id="MF_01113"/>
    </source>
</evidence>
<evidence type="ECO:0000256" key="14">
    <source>
        <dbReference type="ARBA" id="ARBA00025589"/>
    </source>
</evidence>
<evidence type="ECO:0000313" key="20">
    <source>
        <dbReference type="Proteomes" id="UP000182237"/>
    </source>
</evidence>
<evidence type="ECO:0000256" key="6">
    <source>
        <dbReference type="ARBA" id="ARBA00022695"/>
    </source>
</evidence>
<dbReference type="AlphaFoldDB" id="A0A1H1MNB9"/>
<dbReference type="EC" id="2.7.7.7" evidence="16"/>
<feature type="domain" description="UmuC" evidence="18">
    <location>
        <begin position="16"/>
        <end position="200"/>
    </location>
</feature>
<dbReference type="GO" id="GO:0009432">
    <property type="term" value="P:SOS response"/>
    <property type="evidence" value="ECO:0007669"/>
    <property type="project" value="TreeGrafter"/>
</dbReference>
<evidence type="ECO:0000256" key="3">
    <source>
        <dbReference type="ARBA" id="ARBA00022457"/>
    </source>
</evidence>
<reference evidence="19 20" key="1">
    <citation type="submission" date="2016-10" db="EMBL/GenBank/DDBJ databases">
        <authorList>
            <person name="de Groot N.N."/>
        </authorList>
    </citation>
    <scope>NUCLEOTIDE SEQUENCE [LARGE SCALE GENOMIC DNA]</scope>
    <source>
        <strain evidence="19 20">DSM 45434</strain>
    </source>
</reference>
<dbReference type="GO" id="GO:0042276">
    <property type="term" value="P:error-prone translesion synthesis"/>
    <property type="evidence" value="ECO:0007669"/>
    <property type="project" value="TreeGrafter"/>
</dbReference>
<dbReference type="GO" id="GO:0003887">
    <property type="term" value="F:DNA-directed DNA polymerase activity"/>
    <property type="evidence" value="ECO:0007669"/>
    <property type="project" value="UniProtKB-UniRule"/>
</dbReference>
<feature type="binding site" evidence="16">
    <location>
        <position position="117"/>
    </location>
    <ligand>
        <name>Mg(2+)</name>
        <dbReference type="ChEBI" id="CHEBI:18420"/>
    </ligand>
</feature>
<dbReference type="PROSITE" id="PS50173">
    <property type="entry name" value="UMUC"/>
    <property type="match status" value="1"/>
</dbReference>
<dbReference type="InterPro" id="IPR043502">
    <property type="entry name" value="DNA/RNA_pol_sf"/>
</dbReference>
<dbReference type="Gene3D" id="3.40.1170.60">
    <property type="match status" value="1"/>
</dbReference>
<feature type="binding site" evidence="16">
    <location>
        <position position="20"/>
    </location>
    <ligand>
        <name>Mg(2+)</name>
        <dbReference type="ChEBI" id="CHEBI:18420"/>
    </ligand>
</feature>
<keyword evidence="13 16" id="KW-0234">DNA repair</keyword>
<evidence type="ECO:0000256" key="4">
    <source>
        <dbReference type="ARBA" id="ARBA00022490"/>
    </source>
</evidence>
<feature type="region of interest" description="Disordered" evidence="17">
    <location>
        <begin position="441"/>
        <end position="462"/>
    </location>
</feature>
<feature type="site" description="Substrate discrimination" evidence="16">
    <location>
        <position position="25"/>
    </location>
</feature>
<dbReference type="HAMAP" id="MF_01113">
    <property type="entry name" value="DNApol_IV"/>
    <property type="match status" value="1"/>
</dbReference>
<keyword evidence="5 16" id="KW-0808">Transferase</keyword>
<dbReference type="Pfam" id="PF00817">
    <property type="entry name" value="IMS"/>
    <property type="match status" value="1"/>
</dbReference>
<dbReference type="Gene3D" id="3.30.70.270">
    <property type="match status" value="1"/>
</dbReference>
<dbReference type="eggNOG" id="COG0389">
    <property type="taxonomic scope" value="Bacteria"/>
</dbReference>
<keyword evidence="12 16" id="KW-0238">DNA-binding</keyword>
<dbReference type="GO" id="GO:0005829">
    <property type="term" value="C:cytosol"/>
    <property type="evidence" value="ECO:0007669"/>
    <property type="project" value="TreeGrafter"/>
</dbReference>
<gene>
    <name evidence="16" type="primary">dinB</name>
    <name evidence="19" type="ORF">SAMN04488539_0570</name>
</gene>
<dbReference type="InterPro" id="IPR043128">
    <property type="entry name" value="Rev_trsase/Diguanyl_cyclase"/>
</dbReference>
<dbReference type="Gene3D" id="3.30.1490.100">
    <property type="entry name" value="DNA polymerase, Y-family, little finger domain"/>
    <property type="match status" value="1"/>
</dbReference>
<comment type="similarity">
    <text evidence="2 16">Belongs to the DNA polymerase type-Y family.</text>
</comment>
<keyword evidence="9 16" id="KW-0227">DNA damage</keyword>
<evidence type="ECO:0000256" key="15">
    <source>
        <dbReference type="ARBA" id="ARBA00049244"/>
    </source>
</evidence>
<dbReference type="Proteomes" id="UP000182237">
    <property type="component" value="Chromosome I"/>
</dbReference>
<feature type="active site" evidence="16">
    <location>
        <position position="118"/>
    </location>
</feature>
<evidence type="ECO:0000256" key="1">
    <source>
        <dbReference type="ARBA" id="ARBA00004496"/>
    </source>
</evidence>
<dbReference type="SUPFAM" id="SSF100879">
    <property type="entry name" value="Lesion bypass DNA polymerase (Y-family), little finger domain"/>
    <property type="match status" value="1"/>
</dbReference>
<sequence length="474" mass="51420">MSHNCRDILMTMTRWVLHIDMDAFYASCEQLTRPTLKGRPVLVAGVSGRGVVAGASYEARAYGARSAMPTHRAARLVGPKAVLVEPRRAVYSTASRRVFEVIARHVDGESVEQLSIDEAYMEPRELVDADPEGVRAWANALRAAIKEETGLPSSIGAGSGKQYAKIGSGLAKPDGVFIIPHERQLEILHPLPVGELWGAGPVTQAKLATAGVETIGDLARLTEKELEIALGGVVGRHLWQLARGIDDRPVAPRADAKQISAEHTYPRDLATPAEVDAALERAAAEAHRRLRRDGRGARTVSVKLRMADFRIESRSATLPYATDDADTLRATAFNLVRYPGEVGPIRLVGVSYSGLEESLQDVLFPELDRQVAVREAANADYESGVSDHAEETAVDVDPAPLRAPGVWRPTQDVYHPDHGHGWVQGSGHGRVTVRFETRATGPGRTVTLPADDPDLTAGDPLDSLAWDDWLHAEE</sequence>
<evidence type="ECO:0000256" key="9">
    <source>
        <dbReference type="ARBA" id="ARBA00022763"/>
    </source>
</evidence>
<evidence type="ECO:0000256" key="10">
    <source>
        <dbReference type="ARBA" id="ARBA00022842"/>
    </source>
</evidence>
<comment type="subcellular location">
    <subcellularLocation>
        <location evidence="1 16">Cytoplasm</location>
    </subcellularLocation>
</comment>
<dbReference type="SUPFAM" id="SSF56672">
    <property type="entry name" value="DNA/RNA polymerases"/>
    <property type="match status" value="1"/>
</dbReference>
<keyword evidence="20" id="KW-1185">Reference proteome</keyword>
<dbReference type="InterPro" id="IPR022880">
    <property type="entry name" value="DNApol_IV"/>
</dbReference>
<dbReference type="GO" id="GO:0006261">
    <property type="term" value="P:DNA-templated DNA replication"/>
    <property type="evidence" value="ECO:0007669"/>
    <property type="project" value="UniProtKB-UniRule"/>
</dbReference>
<dbReference type="NCBIfam" id="NF002677">
    <property type="entry name" value="PRK02406.1"/>
    <property type="match status" value="1"/>
</dbReference>
<dbReference type="PANTHER" id="PTHR11076:SF33">
    <property type="entry name" value="DNA POLYMERASE KAPPA"/>
    <property type="match status" value="1"/>
</dbReference>
<dbReference type="PANTHER" id="PTHR11076">
    <property type="entry name" value="DNA REPAIR POLYMERASE UMUC / TRANSFERASE FAMILY MEMBER"/>
    <property type="match status" value="1"/>
</dbReference>
<keyword evidence="8 16" id="KW-0479">Metal-binding</keyword>
<dbReference type="GO" id="GO:0006281">
    <property type="term" value="P:DNA repair"/>
    <property type="evidence" value="ECO:0007669"/>
    <property type="project" value="UniProtKB-UniRule"/>
</dbReference>
<keyword evidence="11 16" id="KW-0239">DNA-directed DNA polymerase</keyword>